<keyword evidence="1" id="KW-1185">Reference proteome</keyword>
<protein>
    <submittedName>
        <fullName evidence="2">MULE transposase domain-containing protein</fullName>
    </submittedName>
</protein>
<organism evidence="1 2">
    <name type="scientific">Romanomermis culicivorax</name>
    <name type="common">Nematode worm</name>
    <dbReference type="NCBI Taxonomy" id="13658"/>
    <lineage>
        <taxon>Eukaryota</taxon>
        <taxon>Metazoa</taxon>
        <taxon>Ecdysozoa</taxon>
        <taxon>Nematoda</taxon>
        <taxon>Enoplea</taxon>
        <taxon>Dorylaimia</taxon>
        <taxon>Mermithida</taxon>
        <taxon>Mermithoidea</taxon>
        <taxon>Mermithidae</taxon>
        <taxon>Romanomermis</taxon>
    </lineage>
</organism>
<dbReference type="WBParaSite" id="nRc.2.0.1.t44319-RA">
    <property type="protein sequence ID" value="nRc.2.0.1.t44319-RA"/>
    <property type="gene ID" value="nRc.2.0.1.g44319"/>
</dbReference>
<name>A0A915L3H9_ROMCU</name>
<evidence type="ECO:0000313" key="2">
    <source>
        <dbReference type="WBParaSite" id="nRc.2.0.1.t44319-RA"/>
    </source>
</evidence>
<dbReference type="AlphaFoldDB" id="A0A915L3H9"/>
<accession>A0A915L3H9</accession>
<dbReference type="Proteomes" id="UP000887565">
    <property type="component" value="Unplaced"/>
</dbReference>
<reference evidence="2" key="1">
    <citation type="submission" date="2022-11" db="UniProtKB">
        <authorList>
            <consortium name="WormBaseParasite"/>
        </authorList>
    </citation>
    <scope>IDENTIFICATION</scope>
</reference>
<proteinExistence type="predicted"/>
<evidence type="ECO:0000313" key="1">
    <source>
        <dbReference type="Proteomes" id="UP000887565"/>
    </source>
</evidence>
<sequence>MLLEATDKEKSVTLKVEEVKQQRSVPLCFALLSSKQRGTYEQLFHCLINNLTVRFNDIGILHTILMDFESAAMQACRHLLPANINIRGSLFHFGQCLMRWLQSNGLKAAYEEENGQLRHWILLIKACSMLPPNLVRNAWLQWLCNPPAYEDQIIRQKLANFVTYFEHFGEQKSDNFFGATRQNKKVRLTLCNLRIAAFSLVGKNFTNHNNVILNAMRMLPVNGRRHKYEIWPEQLFHQRQWNSRGFVNNEKLSLPQFGCVRWMNILKNAMAPAIANPNAADLPRPRAAVNETVALRVFSLSIQ</sequence>